<sequence length="125" mass="14230">MATDKQSNLADECLYENVYYSKKISDEADYRTPELLQQTQKQADEIVEIMYKNVTKVMDRQEKLEDLNATAEALEQQASTFQTTAVTLKREKWWAHMKTKIIIAIIIAIILVILIATLVSAFGGS</sequence>
<evidence type="ECO:0000256" key="1">
    <source>
        <dbReference type="PROSITE-ProRule" id="PRU00290"/>
    </source>
</evidence>
<dbReference type="Gene3D" id="1.20.5.110">
    <property type="match status" value="1"/>
</dbReference>
<dbReference type="RefSeq" id="XP_005180353.2">
    <property type="nucleotide sequence ID" value="XM_005180296.4"/>
</dbReference>
<keyword evidence="1 2" id="KW-0175">Coiled coil</keyword>
<keyword evidence="3" id="KW-0812">Transmembrane</keyword>
<feature type="domain" description="V-SNARE coiled-coil homology" evidence="4">
    <location>
        <begin position="35"/>
        <end position="95"/>
    </location>
</feature>
<protein>
    <recommendedName>
        <fullName evidence="4">V-SNARE coiled-coil homology domain-containing protein</fullName>
    </recommendedName>
</protein>
<dbReference type="AlphaFoldDB" id="A0A1I8N8D2"/>
<keyword evidence="3" id="KW-0472">Membrane</keyword>
<dbReference type="SUPFAM" id="SSF58038">
    <property type="entry name" value="SNARE fusion complex"/>
    <property type="match status" value="1"/>
</dbReference>
<gene>
    <name evidence="5" type="primary">101895302</name>
</gene>
<evidence type="ECO:0000256" key="2">
    <source>
        <dbReference type="SAM" id="Coils"/>
    </source>
</evidence>
<dbReference type="Pfam" id="PF00957">
    <property type="entry name" value="Synaptobrevin"/>
    <property type="match status" value="1"/>
</dbReference>
<dbReference type="PANTHER" id="PTHR45701">
    <property type="entry name" value="SYNAPTOBREVIN FAMILY MEMBER"/>
    <property type="match status" value="1"/>
</dbReference>
<evidence type="ECO:0000259" key="4">
    <source>
        <dbReference type="PROSITE" id="PS50892"/>
    </source>
</evidence>
<dbReference type="InterPro" id="IPR042855">
    <property type="entry name" value="V_SNARE_CC"/>
</dbReference>
<dbReference type="OrthoDB" id="190375at2759"/>
<evidence type="ECO:0000256" key="3">
    <source>
        <dbReference type="SAM" id="Phobius"/>
    </source>
</evidence>
<dbReference type="STRING" id="7370.A0A1I8N8D2"/>
<organism evidence="5">
    <name type="scientific">Musca domestica</name>
    <name type="common">House fly</name>
    <dbReference type="NCBI Taxonomy" id="7370"/>
    <lineage>
        <taxon>Eukaryota</taxon>
        <taxon>Metazoa</taxon>
        <taxon>Ecdysozoa</taxon>
        <taxon>Arthropoda</taxon>
        <taxon>Hexapoda</taxon>
        <taxon>Insecta</taxon>
        <taxon>Pterygota</taxon>
        <taxon>Neoptera</taxon>
        <taxon>Endopterygota</taxon>
        <taxon>Diptera</taxon>
        <taxon>Brachycera</taxon>
        <taxon>Muscomorpha</taxon>
        <taxon>Muscoidea</taxon>
        <taxon>Muscidae</taxon>
        <taxon>Musca</taxon>
    </lineage>
</organism>
<keyword evidence="3" id="KW-1133">Transmembrane helix</keyword>
<reference evidence="5" key="1">
    <citation type="submission" date="2020-05" db="UniProtKB">
        <authorList>
            <consortium name="EnsemblMetazoa"/>
        </authorList>
    </citation>
    <scope>IDENTIFICATION</scope>
    <source>
        <strain evidence="5">Aabys</strain>
    </source>
</reference>
<dbReference type="PRINTS" id="PR00219">
    <property type="entry name" value="SYNAPTOBREVN"/>
</dbReference>
<dbReference type="InterPro" id="IPR001388">
    <property type="entry name" value="Synaptobrevin-like"/>
</dbReference>
<feature type="transmembrane region" description="Helical" evidence="3">
    <location>
        <begin position="101"/>
        <end position="122"/>
    </location>
</feature>
<dbReference type="VEuPathDB" id="VectorBase:MDOMA2_018280"/>
<feature type="coiled-coil region" evidence="2">
    <location>
        <begin position="57"/>
        <end position="91"/>
    </location>
</feature>
<proteinExistence type="predicted"/>
<dbReference type="VEuPathDB" id="VectorBase:MDOA012631"/>
<dbReference type="GO" id="GO:0016020">
    <property type="term" value="C:membrane"/>
    <property type="evidence" value="ECO:0007669"/>
    <property type="project" value="InterPro"/>
</dbReference>
<dbReference type="GO" id="GO:0016192">
    <property type="term" value="P:vesicle-mediated transport"/>
    <property type="evidence" value="ECO:0007669"/>
    <property type="project" value="InterPro"/>
</dbReference>
<dbReference type="InterPro" id="IPR016444">
    <property type="entry name" value="Synaptobrevin/VAMP"/>
</dbReference>
<dbReference type="PROSITE" id="PS50892">
    <property type="entry name" value="V_SNARE"/>
    <property type="match status" value="1"/>
</dbReference>
<evidence type="ECO:0000313" key="5">
    <source>
        <dbReference type="EnsemblMetazoa" id="MDOA012631-PB"/>
    </source>
</evidence>
<name>A0A1I8N8D2_MUSDO</name>
<dbReference type="EnsemblMetazoa" id="MDOA012631-RB">
    <property type="protein sequence ID" value="MDOA012631-PB"/>
    <property type="gene ID" value="MDOA012631"/>
</dbReference>
<accession>A0A1I8N8D2</accession>
<dbReference type="KEGG" id="mde:101895302"/>